<organism evidence="3 4">
    <name type="scientific">Pinctada imbricata</name>
    <name type="common">Atlantic pearl-oyster</name>
    <name type="synonym">Pinctada martensii</name>
    <dbReference type="NCBI Taxonomy" id="66713"/>
    <lineage>
        <taxon>Eukaryota</taxon>
        <taxon>Metazoa</taxon>
        <taxon>Spiralia</taxon>
        <taxon>Lophotrochozoa</taxon>
        <taxon>Mollusca</taxon>
        <taxon>Bivalvia</taxon>
        <taxon>Autobranchia</taxon>
        <taxon>Pteriomorphia</taxon>
        <taxon>Pterioida</taxon>
        <taxon>Pterioidea</taxon>
        <taxon>Pteriidae</taxon>
        <taxon>Pinctada</taxon>
    </lineage>
</organism>
<sequence>MSPRLYHMLLRQYSVLSSFHTRLTGEGGSWWDTDIKLSSKVALMGHAICELLQAPNQCREAMRVLLHLIEKSLQRIHQGIKNSMYTTFQSIDNKVGGIHGWKDLLQAVGFRFEMAGNGLPPAVFFPQTDPGDRTYSGQRQSTGLTCKMAAKESSIDVEISVKLWRAPGCHEFLASLGLDLVEVGSNNVTLRLGKQANRRQLQFALQSLVAVFDTQEAPRSLSIDSSSSLESLSSSHSGSTSTSNFSKGSTPPLSPRAARKKSLFNPAEMEKMRIANKMQLMNQGGLSGRKVRTRGSRSSSHSDPSIHLSHQSRIRNMYGPTGMTLAHQTDMNELHEISENSESETDRQSSGKGSWGECRMAVSTNSESDASTIPECPEGDSINEQYSLSGMSIELKEREHFDSEQNRLAMSLSSSGSVEFSDNKLMTQSNEYVNINQENQHAKFHRGDKMRRSDSSNYSENEIGQFERRDTLRNSNNSNISSIDEGTCIMDSKRSSLSDSSQGAEEFIGRGNYNPGSSDLPLPGSSVLKSDLHTSGQLSSESGINSEVTSSNQSDASQQSVDLTGRSSYTAGNCPQSSSRCWKQKGNLRECSETEPGPDAASKSCNETTVQ</sequence>
<name>A0AA88XFS2_PINIB</name>
<evidence type="ECO:0000259" key="2">
    <source>
        <dbReference type="Pfam" id="PF26117"/>
    </source>
</evidence>
<dbReference type="AlphaFoldDB" id="A0AA88XFS2"/>
<protein>
    <recommendedName>
        <fullName evidence="2">TTC28 C-terminal domain-containing protein</fullName>
    </recommendedName>
</protein>
<dbReference type="Proteomes" id="UP001186944">
    <property type="component" value="Unassembled WGS sequence"/>
</dbReference>
<feature type="compositionally biased region" description="Polar residues" evidence="1">
    <location>
        <begin position="533"/>
        <end position="581"/>
    </location>
</feature>
<gene>
    <name evidence="3" type="ORF">FSP39_017245</name>
</gene>
<evidence type="ECO:0000256" key="1">
    <source>
        <dbReference type="SAM" id="MobiDB-lite"/>
    </source>
</evidence>
<feature type="compositionally biased region" description="Low complexity" evidence="1">
    <location>
        <begin position="515"/>
        <end position="526"/>
    </location>
</feature>
<reference evidence="3" key="1">
    <citation type="submission" date="2019-08" db="EMBL/GenBank/DDBJ databases">
        <title>The improved chromosome-level genome for the pearl oyster Pinctada fucata martensii using PacBio sequencing and Hi-C.</title>
        <authorList>
            <person name="Zheng Z."/>
        </authorList>
    </citation>
    <scope>NUCLEOTIDE SEQUENCE</scope>
    <source>
        <strain evidence="3">ZZ-2019</strain>
        <tissue evidence="3">Adductor muscle</tissue>
    </source>
</reference>
<evidence type="ECO:0000313" key="3">
    <source>
        <dbReference type="EMBL" id="KAK3084673.1"/>
    </source>
</evidence>
<feature type="region of interest" description="Disordered" evidence="1">
    <location>
        <begin position="280"/>
        <end position="311"/>
    </location>
</feature>
<feature type="compositionally biased region" description="Low complexity" evidence="1">
    <location>
        <begin position="296"/>
        <end position="309"/>
    </location>
</feature>
<proteinExistence type="predicted"/>
<feature type="region of interest" description="Disordered" evidence="1">
    <location>
        <begin position="223"/>
        <end position="266"/>
    </location>
</feature>
<dbReference type="EMBL" id="VSWD01000013">
    <property type="protein sequence ID" value="KAK3084673.1"/>
    <property type="molecule type" value="Genomic_DNA"/>
</dbReference>
<feature type="compositionally biased region" description="Basic and acidic residues" evidence="1">
    <location>
        <begin position="445"/>
        <end position="454"/>
    </location>
</feature>
<comment type="caution">
    <text evidence="3">The sequence shown here is derived from an EMBL/GenBank/DDBJ whole genome shotgun (WGS) entry which is preliminary data.</text>
</comment>
<evidence type="ECO:0000313" key="4">
    <source>
        <dbReference type="Proteomes" id="UP001186944"/>
    </source>
</evidence>
<accession>A0AA88XFS2</accession>
<feature type="compositionally biased region" description="Low complexity" evidence="1">
    <location>
        <begin position="474"/>
        <end position="483"/>
    </location>
</feature>
<feature type="compositionally biased region" description="Low complexity" evidence="1">
    <location>
        <begin position="223"/>
        <end position="250"/>
    </location>
</feature>
<feature type="domain" description="TTC28 C-terminal" evidence="2">
    <location>
        <begin position="148"/>
        <end position="217"/>
    </location>
</feature>
<dbReference type="Pfam" id="PF26117">
    <property type="entry name" value="TTC28_C"/>
    <property type="match status" value="1"/>
</dbReference>
<dbReference type="InterPro" id="IPR058900">
    <property type="entry name" value="TTC28_C"/>
</dbReference>
<feature type="compositionally biased region" description="Basic and acidic residues" evidence="1">
    <location>
        <begin position="337"/>
        <end position="349"/>
    </location>
</feature>
<feature type="region of interest" description="Disordered" evidence="1">
    <location>
        <begin position="337"/>
        <end position="383"/>
    </location>
</feature>
<feature type="compositionally biased region" description="Polar residues" evidence="1">
    <location>
        <begin position="362"/>
        <end position="371"/>
    </location>
</feature>
<keyword evidence="4" id="KW-1185">Reference proteome</keyword>
<feature type="region of interest" description="Disordered" evidence="1">
    <location>
        <begin position="438"/>
        <end position="611"/>
    </location>
</feature>